<evidence type="ECO:0008006" key="3">
    <source>
        <dbReference type="Google" id="ProtNLM"/>
    </source>
</evidence>
<gene>
    <name evidence="1" type="ORF">H8S84_06820</name>
</gene>
<organism evidence="1 2">
    <name type="scientific">Pontibacter cellulosilyticus</name>
    <dbReference type="NCBI Taxonomy" id="1720253"/>
    <lineage>
        <taxon>Bacteria</taxon>
        <taxon>Pseudomonadati</taxon>
        <taxon>Bacteroidota</taxon>
        <taxon>Cytophagia</taxon>
        <taxon>Cytophagales</taxon>
        <taxon>Hymenobacteraceae</taxon>
        <taxon>Pontibacter</taxon>
    </lineage>
</organism>
<evidence type="ECO:0000313" key="1">
    <source>
        <dbReference type="EMBL" id="MBC5992543.1"/>
    </source>
</evidence>
<dbReference type="RefSeq" id="WP_187066482.1">
    <property type="nucleotide sequence ID" value="NZ_JACRVF010000001.1"/>
</dbReference>
<protein>
    <recommendedName>
        <fullName evidence="3">Lipoprotein</fullName>
    </recommendedName>
</protein>
<dbReference type="AlphaFoldDB" id="A0A923SIA5"/>
<name>A0A923SIA5_9BACT</name>
<proteinExistence type="predicted"/>
<reference evidence="1" key="1">
    <citation type="submission" date="2020-08" db="EMBL/GenBank/DDBJ databases">
        <title>Pontibacter sp. SD6 16S ribosomal RNA gene Genome sequencing and assembly.</title>
        <authorList>
            <person name="Kang M."/>
        </authorList>
    </citation>
    <scope>NUCLEOTIDE SEQUENCE</scope>
    <source>
        <strain evidence="1">SD6</strain>
    </source>
</reference>
<keyword evidence="2" id="KW-1185">Reference proteome</keyword>
<dbReference type="EMBL" id="JACRVF010000001">
    <property type="protein sequence ID" value="MBC5992543.1"/>
    <property type="molecule type" value="Genomic_DNA"/>
</dbReference>
<evidence type="ECO:0000313" key="2">
    <source>
        <dbReference type="Proteomes" id="UP000603640"/>
    </source>
</evidence>
<dbReference type="PROSITE" id="PS51257">
    <property type="entry name" value="PROKAR_LIPOPROTEIN"/>
    <property type="match status" value="1"/>
</dbReference>
<dbReference type="Proteomes" id="UP000603640">
    <property type="component" value="Unassembled WGS sequence"/>
</dbReference>
<accession>A0A923SIA5</accession>
<comment type="caution">
    <text evidence="1">The sequence shown here is derived from an EMBL/GenBank/DDBJ whole genome shotgun (WGS) entry which is preliminary data.</text>
</comment>
<sequence length="212" mass="23444">MSKFTLGRYWRAASQIGFCMMLLLLLATACTRRESFPEDSEEPIEVAEGEEALAKYDGVLLAQVVFDSVDYIVDRKDLLQPFIQEFGDGTVVDKVMIRKVQENKSDKPGYYLVGLGIRNGAFRSMALQLDVAADNSLFLSSKSAKYICNAGPGCEFCYFTFVGNTITGCECSSRAAGNNCGYKTSQANELLTNSRLKQMDRPTQKPVPLPKP</sequence>